<dbReference type="CDD" id="cd21099">
    <property type="entry name" value="RXYLT1-like"/>
    <property type="match status" value="1"/>
</dbReference>
<protein>
    <submittedName>
        <fullName evidence="5">Ribitol-5-phosphate xylosyltransferase 1-like</fullName>
    </submittedName>
</protein>
<dbReference type="AlphaFoldDB" id="A0A6J1SXF1"/>
<dbReference type="PANTHER" id="PTHR15576">
    <property type="entry name" value="RIBITOL-5-PHOSPHATE XYLOSYLTRANSFERASE 1"/>
    <property type="match status" value="1"/>
</dbReference>
<dbReference type="InterPro" id="IPR057538">
    <property type="entry name" value="RXYLT1_C"/>
</dbReference>
<dbReference type="Pfam" id="PF24785">
    <property type="entry name" value="RXYLT1_C"/>
    <property type="match status" value="1"/>
</dbReference>
<dbReference type="Pfam" id="PF24786">
    <property type="entry name" value="RXYLT1_N"/>
    <property type="match status" value="1"/>
</dbReference>
<proteinExistence type="predicted"/>
<evidence type="ECO:0000313" key="4">
    <source>
        <dbReference type="Proteomes" id="UP000504606"/>
    </source>
</evidence>
<dbReference type="InterPro" id="IPR057539">
    <property type="entry name" value="RXYLT1_N"/>
</dbReference>
<evidence type="ECO:0000259" key="3">
    <source>
        <dbReference type="Pfam" id="PF24786"/>
    </source>
</evidence>
<dbReference type="GeneID" id="113211456"/>
<feature type="domain" description="RXYLT1 N-terminal" evidence="3">
    <location>
        <begin position="60"/>
        <end position="199"/>
    </location>
</feature>
<dbReference type="OrthoDB" id="8560686at2759"/>
<dbReference type="KEGG" id="foc:113211456"/>
<reference evidence="5" key="1">
    <citation type="submission" date="2025-08" db="UniProtKB">
        <authorList>
            <consortium name="RefSeq"/>
        </authorList>
    </citation>
    <scope>IDENTIFICATION</scope>
    <source>
        <tissue evidence="5">Whole organism</tissue>
    </source>
</reference>
<evidence type="ECO:0000259" key="2">
    <source>
        <dbReference type="Pfam" id="PF24785"/>
    </source>
</evidence>
<sequence>MKVLCRILVVIFPAIYVIATLYIAYRLFLVSNTKHTVRHGYSEKDLTTVSTPKFHPPLNVEIWGKAAISIFLWEHILRGELVEEQGGFVKIGHLTTDDISFTFRWGPGVIQSTVPANIENLVLVLNGRAPDKIYTAKQWIKYLKKYPKLKHTIVVLLGDEQCNNSWIVPYLQSNGGPLDAVFLVYDSTLVDDREVFQWPLGVATYRGFPDYSKGQSMDLTSPRSHLCNFLGTVYHNSSRQALVQILESPKLQDECILRGREKWTPLETEESLNFYIDAISKSDLTLNPVGLNTECYRIYEALALGSIPVVEDVVTHGLCDRTSRHSPLRLLKKHNAPLILVKNWQELHDVLLEESQRTLVQKVERRLSAVRWYSEFKKKMKQEFIEVLLRKFVGSL</sequence>
<name>A0A6J1SXF1_FRAOC</name>
<dbReference type="InterPro" id="IPR055286">
    <property type="entry name" value="RXYLT1-like"/>
</dbReference>
<feature type="transmembrane region" description="Helical" evidence="1">
    <location>
        <begin position="7"/>
        <end position="28"/>
    </location>
</feature>
<dbReference type="GO" id="GO:0005794">
    <property type="term" value="C:Golgi apparatus"/>
    <property type="evidence" value="ECO:0007669"/>
    <property type="project" value="TreeGrafter"/>
</dbReference>
<dbReference type="RefSeq" id="XP_026285608.1">
    <property type="nucleotide sequence ID" value="XM_026429823.2"/>
</dbReference>
<organism evidence="4 5">
    <name type="scientific">Frankliniella occidentalis</name>
    <name type="common">Western flower thrips</name>
    <name type="synonym">Euthrips occidentalis</name>
    <dbReference type="NCBI Taxonomy" id="133901"/>
    <lineage>
        <taxon>Eukaryota</taxon>
        <taxon>Metazoa</taxon>
        <taxon>Ecdysozoa</taxon>
        <taxon>Arthropoda</taxon>
        <taxon>Hexapoda</taxon>
        <taxon>Insecta</taxon>
        <taxon>Pterygota</taxon>
        <taxon>Neoptera</taxon>
        <taxon>Paraneoptera</taxon>
        <taxon>Thysanoptera</taxon>
        <taxon>Terebrantia</taxon>
        <taxon>Thripoidea</taxon>
        <taxon>Thripidae</taxon>
        <taxon>Frankliniella</taxon>
    </lineage>
</organism>
<dbReference type="GO" id="GO:0120053">
    <property type="term" value="F:ribitol beta-1,4-xylosyltransferase activity"/>
    <property type="evidence" value="ECO:0007669"/>
    <property type="project" value="InterPro"/>
</dbReference>
<keyword evidence="1" id="KW-1133">Transmembrane helix</keyword>
<dbReference type="PANTHER" id="PTHR15576:SF1">
    <property type="entry name" value="RIBITOL-5-PHOSPHATE XYLOSYLTRANSFERASE 1"/>
    <property type="match status" value="1"/>
</dbReference>
<dbReference type="GO" id="GO:0035269">
    <property type="term" value="P:protein O-linked glycosylation via mannose"/>
    <property type="evidence" value="ECO:0007669"/>
    <property type="project" value="InterPro"/>
</dbReference>
<keyword evidence="1" id="KW-0472">Membrane</keyword>
<keyword evidence="4" id="KW-1185">Reference proteome</keyword>
<accession>A0A6J1SXF1</accession>
<evidence type="ECO:0000313" key="5">
    <source>
        <dbReference type="RefSeq" id="XP_026285608.1"/>
    </source>
</evidence>
<feature type="domain" description="RXYLT1 C-terminal" evidence="2">
    <location>
        <begin position="205"/>
        <end position="393"/>
    </location>
</feature>
<keyword evidence="1" id="KW-0812">Transmembrane</keyword>
<evidence type="ECO:0000256" key="1">
    <source>
        <dbReference type="SAM" id="Phobius"/>
    </source>
</evidence>
<gene>
    <name evidence="5" type="primary">LOC113211456</name>
</gene>
<dbReference type="Proteomes" id="UP000504606">
    <property type="component" value="Unplaced"/>
</dbReference>